<evidence type="ECO:0000313" key="3">
    <source>
        <dbReference type="EMBL" id="GHI82025.1"/>
    </source>
</evidence>
<dbReference type="Proteomes" id="UP000608522">
    <property type="component" value="Unassembled WGS sequence"/>
</dbReference>
<evidence type="ECO:0000313" key="4">
    <source>
        <dbReference type="Proteomes" id="UP000608522"/>
    </source>
</evidence>
<dbReference type="EMBL" id="BNED01000005">
    <property type="protein sequence ID" value="GHI82025.1"/>
    <property type="molecule type" value="Genomic_DNA"/>
</dbReference>
<feature type="coiled-coil region" evidence="1">
    <location>
        <begin position="315"/>
        <end position="361"/>
    </location>
</feature>
<keyword evidence="4" id="KW-1185">Reference proteome</keyword>
<sequence>MSYDGPGVRPQREDGGTMAFVGVHAEWGRIDATFPDLGCGQDRSALHRPKAPAPVSCHECGWQVHLVHLTHRGRDVWYLRHADGAPHCASAGESMAHHLLKLELATAARAAGWSAEYEVAAPDGSWRADVLAQSPDGGRRTALEAQLSGISVAGIGMRTARYAADGMEVCWFTDRKRVPWLDTVPAVRIARPQDGGPLQVVAGAARFVPDWCADRADCRRTEPPGAGDDRPKDFRGPLPCGGHGAWTSPGPFPLGRFVAALCAGSVIRSEVTGARPGEQAVMRWVTPGYARMAEEEIRAAHARRRAVAVAHEWLRAAHKEQWEAALRRREEEERQRAADLAAEAAEREAREQRRREAMEAANWRLEQDPYRRMELRDRMARFVGPASDFLRHETGVHPATHYMEAPSFAGGLPLYVRGRPYAVICPVADDIPPVRDRLAALLLFAADPEDGERISRRAAPGQRVVVIPPQRREGV</sequence>
<comment type="caution">
    <text evidence="3">The sequence shown here is derived from an EMBL/GenBank/DDBJ whole genome shotgun (WGS) entry which is preliminary data.</text>
</comment>
<dbReference type="Pfam" id="PF06054">
    <property type="entry name" value="CoiA_nuc"/>
    <property type="match status" value="1"/>
</dbReference>
<reference evidence="4" key="1">
    <citation type="submission" date="2023-07" db="EMBL/GenBank/DDBJ databases">
        <title>Whole genome shotgun sequence of Streptomyces spororaveus NBRC 15456.</title>
        <authorList>
            <person name="Komaki H."/>
            <person name="Tamura T."/>
        </authorList>
    </citation>
    <scope>NUCLEOTIDE SEQUENCE [LARGE SCALE GENOMIC DNA]</scope>
    <source>
        <strain evidence="4">NBRC 15456</strain>
    </source>
</reference>
<protein>
    <recommendedName>
        <fullName evidence="2">Competence protein CoiA nuclease-like domain-containing protein</fullName>
    </recommendedName>
</protein>
<organism evidence="3 4">
    <name type="scientific">Streptomyces spororaveus</name>
    <dbReference type="NCBI Taxonomy" id="284039"/>
    <lineage>
        <taxon>Bacteria</taxon>
        <taxon>Bacillati</taxon>
        <taxon>Actinomycetota</taxon>
        <taxon>Actinomycetes</taxon>
        <taxon>Kitasatosporales</taxon>
        <taxon>Streptomycetaceae</taxon>
        <taxon>Streptomyces</taxon>
    </lineage>
</organism>
<gene>
    <name evidence="3" type="ORF">Sspor_75860</name>
</gene>
<evidence type="ECO:0000259" key="2">
    <source>
        <dbReference type="Pfam" id="PF06054"/>
    </source>
</evidence>
<feature type="domain" description="Competence protein CoiA nuclease-like" evidence="2">
    <location>
        <begin position="93"/>
        <end position="178"/>
    </location>
</feature>
<name>A0ABQ3TNM8_9ACTN</name>
<keyword evidence="1" id="KW-0175">Coiled coil</keyword>
<dbReference type="InterPro" id="IPR010330">
    <property type="entry name" value="CoiA_nuc"/>
</dbReference>
<accession>A0ABQ3TNM8</accession>
<evidence type="ECO:0000256" key="1">
    <source>
        <dbReference type="SAM" id="Coils"/>
    </source>
</evidence>
<proteinExistence type="predicted"/>